<comment type="caution">
    <text evidence="1">The sequence shown here is derived from an EMBL/GenBank/DDBJ whole genome shotgun (WGS) entry which is preliminary data.</text>
</comment>
<sequence length="172" mass="19778">MEQDSKPYRKGDKKNSARTKIVIGGIFNSSIYGLTLLDIDWDENIVLTFHCYNPLVFTHQGAGWVDRLDKSYRTKFPATAEKLLADSRKYFGEDFISDFDGITGMIDSGFFVKMFADAVKVAEKLELPLYCGEYGVIDRADPESTLNWFRMINEAFEQLHIARAVWSYKEMD</sequence>
<name>K1V230_9ZZZZ</name>
<dbReference type="Gene3D" id="3.20.20.80">
    <property type="entry name" value="Glycosidases"/>
    <property type="match status" value="1"/>
</dbReference>
<reference evidence="1" key="1">
    <citation type="journal article" date="2013" name="Environ. Microbiol.">
        <title>Microbiota from the distal guts of lean and obese adolescents exhibit partial functional redundancy besides clear differences in community structure.</title>
        <authorList>
            <person name="Ferrer M."/>
            <person name="Ruiz A."/>
            <person name="Lanza F."/>
            <person name="Haange S.B."/>
            <person name="Oberbach A."/>
            <person name="Till H."/>
            <person name="Bargiela R."/>
            <person name="Campoy C."/>
            <person name="Segura M.T."/>
            <person name="Richter M."/>
            <person name="von Bergen M."/>
            <person name="Seifert J."/>
            <person name="Suarez A."/>
        </authorList>
    </citation>
    <scope>NUCLEOTIDE SEQUENCE</scope>
</reference>
<feature type="non-terminal residue" evidence="1">
    <location>
        <position position="172"/>
    </location>
</feature>
<accession>K1V230</accession>
<gene>
    <name evidence="1" type="ORF">LEA_03907</name>
</gene>
<protein>
    <submittedName>
        <fullName evidence="1">Endoglucanase</fullName>
    </submittedName>
</protein>
<proteinExistence type="predicted"/>
<dbReference type="InterPro" id="IPR017853">
    <property type="entry name" value="GH"/>
</dbReference>
<dbReference type="EMBL" id="AJWY01002590">
    <property type="protein sequence ID" value="EKC77941.1"/>
    <property type="molecule type" value="Genomic_DNA"/>
</dbReference>
<evidence type="ECO:0000313" key="1">
    <source>
        <dbReference type="EMBL" id="EKC77941.1"/>
    </source>
</evidence>
<organism evidence="1">
    <name type="scientific">human gut metagenome</name>
    <dbReference type="NCBI Taxonomy" id="408170"/>
    <lineage>
        <taxon>unclassified sequences</taxon>
        <taxon>metagenomes</taxon>
        <taxon>organismal metagenomes</taxon>
    </lineage>
</organism>
<dbReference type="AlphaFoldDB" id="K1V230"/>
<dbReference type="SUPFAM" id="SSF51445">
    <property type="entry name" value="(Trans)glycosidases"/>
    <property type="match status" value="1"/>
</dbReference>